<evidence type="ECO:0000313" key="2">
    <source>
        <dbReference type="EMBL" id="KAF5182033.1"/>
    </source>
</evidence>
<organism evidence="2 3">
    <name type="scientific">Thalictrum thalictroides</name>
    <name type="common">Rue-anemone</name>
    <name type="synonym">Anemone thalictroides</name>
    <dbReference type="NCBI Taxonomy" id="46969"/>
    <lineage>
        <taxon>Eukaryota</taxon>
        <taxon>Viridiplantae</taxon>
        <taxon>Streptophyta</taxon>
        <taxon>Embryophyta</taxon>
        <taxon>Tracheophyta</taxon>
        <taxon>Spermatophyta</taxon>
        <taxon>Magnoliopsida</taxon>
        <taxon>Ranunculales</taxon>
        <taxon>Ranunculaceae</taxon>
        <taxon>Thalictroideae</taxon>
        <taxon>Thalictrum</taxon>
    </lineage>
</organism>
<name>A0A7J6VAV6_THATH</name>
<feature type="compositionally biased region" description="Low complexity" evidence="1">
    <location>
        <begin position="18"/>
        <end position="27"/>
    </location>
</feature>
<accession>A0A7J6VAV6</accession>
<dbReference type="EMBL" id="JABWDY010035373">
    <property type="protein sequence ID" value="KAF5182033.1"/>
    <property type="molecule type" value="Genomic_DNA"/>
</dbReference>
<evidence type="ECO:0000313" key="3">
    <source>
        <dbReference type="Proteomes" id="UP000554482"/>
    </source>
</evidence>
<evidence type="ECO:0000256" key="1">
    <source>
        <dbReference type="SAM" id="MobiDB-lite"/>
    </source>
</evidence>
<dbReference type="Proteomes" id="UP000554482">
    <property type="component" value="Unassembled WGS sequence"/>
</dbReference>
<comment type="caution">
    <text evidence="2">The sequence shown here is derived from an EMBL/GenBank/DDBJ whole genome shotgun (WGS) entry which is preliminary data.</text>
</comment>
<reference evidence="2 3" key="1">
    <citation type="submission" date="2020-06" db="EMBL/GenBank/DDBJ databases">
        <title>Transcriptomic and genomic resources for Thalictrum thalictroides and T. hernandezii: Facilitating candidate gene discovery in an emerging model plant lineage.</title>
        <authorList>
            <person name="Arias T."/>
            <person name="Riano-Pachon D.M."/>
            <person name="Di Stilio V.S."/>
        </authorList>
    </citation>
    <scope>NUCLEOTIDE SEQUENCE [LARGE SCALE GENOMIC DNA]</scope>
    <source>
        <strain evidence="3">cv. WT478/WT964</strain>
        <tissue evidence="2">Leaves</tissue>
    </source>
</reference>
<gene>
    <name evidence="2" type="ORF">FRX31_028380</name>
</gene>
<dbReference type="AlphaFoldDB" id="A0A7J6VAV6"/>
<keyword evidence="3" id="KW-1185">Reference proteome</keyword>
<proteinExistence type="predicted"/>
<feature type="region of interest" description="Disordered" evidence="1">
    <location>
        <begin position="1"/>
        <end position="31"/>
    </location>
</feature>
<protein>
    <submittedName>
        <fullName evidence="2">Uncharacterized protein</fullName>
    </submittedName>
</protein>
<sequence>MASRENQSGRLSRPENPTTTDHGTRTTGPYDDLFETLLINGGVYPEEQFDSDSEVQFVPGNLEEMKQKANEPRPSLSITNAQFRKFHRALINAKRESEVVALVVPLLEGQFRVSNQGFKDTTFSNFAPLVSEGLEGQALVQGTPDRCYGARFERLNERIRNELSNQVVPTNNSYV</sequence>
<dbReference type="OrthoDB" id="5336565at2759"/>
<feature type="compositionally biased region" description="Polar residues" evidence="1">
    <location>
        <begin position="1"/>
        <end position="10"/>
    </location>
</feature>